<accession>V8CA64</accession>
<reference evidence="7 8" key="1">
    <citation type="journal article" date="2014" name="Genome Announc.">
        <title>Draft genome sequences of six enterohepatic helicobacter species isolated from humans and one from rhesus macaques.</title>
        <authorList>
            <person name="Shen Z."/>
            <person name="Sheh A."/>
            <person name="Young S.K."/>
            <person name="Abouelliel A."/>
            <person name="Ward D.V."/>
            <person name="Earl A.M."/>
            <person name="Fox J.G."/>
        </authorList>
    </citation>
    <scope>NUCLEOTIDE SEQUENCE [LARGE SCALE GENOMIC DNA]</scope>
    <source>
        <strain evidence="7 8">MIT 99-5501</strain>
    </source>
</reference>
<evidence type="ECO:0000313" key="7">
    <source>
        <dbReference type="EMBL" id="ETD23952.1"/>
    </source>
</evidence>
<feature type="domain" description="Histidine kinase" evidence="6">
    <location>
        <begin position="304"/>
        <end position="562"/>
    </location>
</feature>
<dbReference type="InterPro" id="IPR005467">
    <property type="entry name" value="His_kinase_dom"/>
</dbReference>
<keyword evidence="5" id="KW-0472">Membrane</keyword>
<dbReference type="InterPro" id="IPR004358">
    <property type="entry name" value="Sig_transdc_His_kin-like_C"/>
</dbReference>
<dbReference type="CDD" id="cd00075">
    <property type="entry name" value="HATPase"/>
    <property type="match status" value="1"/>
</dbReference>
<dbReference type="InterPro" id="IPR036097">
    <property type="entry name" value="HisK_dim/P_sf"/>
</dbReference>
<evidence type="ECO:0000256" key="1">
    <source>
        <dbReference type="ARBA" id="ARBA00000085"/>
    </source>
</evidence>
<evidence type="ECO:0000256" key="4">
    <source>
        <dbReference type="SAM" id="Coils"/>
    </source>
</evidence>
<dbReference type="Pfam" id="PF02518">
    <property type="entry name" value="HATPase_c"/>
    <property type="match status" value="1"/>
</dbReference>
<dbReference type="InterPro" id="IPR003594">
    <property type="entry name" value="HATPase_dom"/>
</dbReference>
<feature type="coiled-coil region" evidence="4">
    <location>
        <begin position="250"/>
        <end position="281"/>
    </location>
</feature>
<evidence type="ECO:0000256" key="3">
    <source>
        <dbReference type="ARBA" id="ARBA00022553"/>
    </source>
</evidence>
<dbReference type="SUPFAM" id="SSF47384">
    <property type="entry name" value="Homodimeric domain of signal transducing histidine kinase"/>
    <property type="match status" value="1"/>
</dbReference>
<dbReference type="SMART" id="SM00387">
    <property type="entry name" value="HATPase_c"/>
    <property type="match status" value="1"/>
</dbReference>
<dbReference type="Gene3D" id="1.10.287.130">
    <property type="match status" value="1"/>
</dbReference>
<dbReference type="SUPFAM" id="SSF55874">
    <property type="entry name" value="ATPase domain of HSP90 chaperone/DNA topoisomerase II/histidine kinase"/>
    <property type="match status" value="1"/>
</dbReference>
<proteinExistence type="predicted"/>
<dbReference type="OrthoDB" id="9799273at2"/>
<dbReference type="InterPro" id="IPR036890">
    <property type="entry name" value="HATPase_C_sf"/>
</dbReference>
<dbReference type="CDD" id="cd00082">
    <property type="entry name" value="HisKA"/>
    <property type="match status" value="1"/>
</dbReference>
<evidence type="ECO:0000259" key="6">
    <source>
        <dbReference type="PROSITE" id="PS50109"/>
    </source>
</evidence>
<evidence type="ECO:0000313" key="8">
    <source>
        <dbReference type="Proteomes" id="UP000018731"/>
    </source>
</evidence>
<evidence type="ECO:0000256" key="5">
    <source>
        <dbReference type="SAM" id="Phobius"/>
    </source>
</evidence>
<comment type="caution">
    <text evidence="7">The sequence shown here is derived from an EMBL/GenBank/DDBJ whole genome shotgun (WGS) entry which is preliminary data.</text>
</comment>
<protein>
    <recommendedName>
        <fullName evidence="2">histidine kinase</fullName>
        <ecNumber evidence="2">2.7.13.3</ecNumber>
    </recommendedName>
</protein>
<dbReference type="PATRIC" id="fig|1357400.3.peg.962"/>
<name>V8CA64_9HELI</name>
<keyword evidence="3" id="KW-0597">Phosphoprotein</keyword>
<dbReference type="eggNOG" id="COG4191">
    <property type="taxonomic scope" value="Bacteria"/>
</dbReference>
<keyword evidence="4" id="KW-0175">Coiled coil</keyword>
<dbReference type="HOGENOM" id="CLU_000445_133_1_7"/>
<dbReference type="GO" id="GO:0000155">
    <property type="term" value="F:phosphorelay sensor kinase activity"/>
    <property type="evidence" value="ECO:0007669"/>
    <property type="project" value="InterPro"/>
</dbReference>
<dbReference type="Proteomes" id="UP000018731">
    <property type="component" value="Unassembled WGS sequence"/>
</dbReference>
<dbReference type="Gene3D" id="3.30.565.10">
    <property type="entry name" value="Histidine kinase-like ATPase, C-terminal domain"/>
    <property type="match status" value="1"/>
</dbReference>
<dbReference type="EMBL" id="AZJI01000004">
    <property type="protein sequence ID" value="ETD23952.1"/>
    <property type="molecule type" value="Genomic_DNA"/>
</dbReference>
<dbReference type="InterPro" id="IPR003661">
    <property type="entry name" value="HisK_dim/P_dom"/>
</dbReference>
<comment type="catalytic activity">
    <reaction evidence="1">
        <text>ATP + protein L-histidine = ADP + protein N-phospho-L-histidine.</text>
        <dbReference type="EC" id="2.7.13.3"/>
    </reaction>
</comment>
<dbReference type="EC" id="2.7.13.3" evidence="2"/>
<dbReference type="STRING" id="1357400.HMPREF2086_00698"/>
<evidence type="ECO:0000256" key="2">
    <source>
        <dbReference type="ARBA" id="ARBA00012438"/>
    </source>
</evidence>
<dbReference type="PROSITE" id="PS50109">
    <property type="entry name" value="HIS_KIN"/>
    <property type="match status" value="1"/>
</dbReference>
<dbReference type="RefSeq" id="WP_023927423.1">
    <property type="nucleotide sequence ID" value="NZ_KI669454.1"/>
</dbReference>
<keyword evidence="5" id="KW-0812">Transmembrane</keyword>
<dbReference type="PANTHER" id="PTHR43065">
    <property type="entry name" value="SENSOR HISTIDINE KINASE"/>
    <property type="match status" value="1"/>
</dbReference>
<organism evidence="7 8">
    <name type="scientific">Helicobacter macacae MIT 99-5501</name>
    <dbReference type="NCBI Taxonomy" id="1357400"/>
    <lineage>
        <taxon>Bacteria</taxon>
        <taxon>Pseudomonadati</taxon>
        <taxon>Campylobacterota</taxon>
        <taxon>Epsilonproteobacteria</taxon>
        <taxon>Campylobacterales</taxon>
        <taxon>Helicobacteraceae</taxon>
        <taxon>Helicobacter</taxon>
    </lineage>
</organism>
<dbReference type="PANTHER" id="PTHR43065:SF42">
    <property type="entry name" value="TWO-COMPONENT SENSOR PPRA"/>
    <property type="match status" value="1"/>
</dbReference>
<feature type="transmembrane region" description="Helical" evidence="5">
    <location>
        <begin position="20"/>
        <end position="42"/>
    </location>
</feature>
<keyword evidence="5" id="KW-1133">Transmembrane helix</keyword>
<dbReference type="PRINTS" id="PR00344">
    <property type="entry name" value="BCTRLSENSOR"/>
</dbReference>
<dbReference type="AlphaFoldDB" id="V8CA64"/>
<keyword evidence="8" id="KW-1185">Reference proteome</keyword>
<gene>
    <name evidence="7" type="ORF">HMPREF2086_00698</name>
</gene>
<feature type="transmembrane region" description="Helical" evidence="5">
    <location>
        <begin position="221"/>
        <end position="245"/>
    </location>
</feature>
<sequence>MLSIRLPFFVTTLERQTKILLLLIAFGFLLVSITGLLALSGLKYEYDASIGSRVHKSKSLQNIQKFYTSLPAYHSPAYNPLSQNQLAQKELQSKYQSLLKEWQDYEEDTEQKVILHSLKTLYQNLFFAKSIAQVREKIAQKDALKNELSTLIEQTNDIIAKQDYIKQDFAKRDSKDFDKHTTQLLYHSIEVSNKINDIFEKNIEIFSLQDSITDSMYANTMIFLLGFMIFVSVVTLYSSSVFVGFMRGKNARLEKIILQKTNELKKTNQNLQKTITEQIEQSRKKDQIMYQQARLASMGEMIQNIAHQWRQPLNSLIILIQNFKLKYDNGTLSKDIVQAQTQDALRIANNMSDTIENFRNFFQPHIKKKNFFICASIKDSIALIKPTLEQNNIQVFFEYEEDIEIFGYENAFSQIVLNIIKNAQDALTQCALDFKQDSMHDLAQDSSDFDAQSGIIQITLSRNSHCALTQGTQASKTADCAQICIMDNGGGIKIPQIDKIFEPYFTTKHKSIGTGIGLYMAKQIIEKQMGGCIEVANSAWVAKELNKECYGAKFMIRFPLNFNKNSTTND</sequence>